<dbReference type="InterPro" id="IPR001075">
    <property type="entry name" value="NIF_FeS_clus_asmbl_NifU_C"/>
</dbReference>
<reference evidence="14 15" key="1">
    <citation type="submission" date="2014-06" db="EMBL/GenBank/DDBJ databases">
        <title>Shewanella sp. YQH10.</title>
        <authorList>
            <person name="Liu Y."/>
            <person name="Zeng R."/>
        </authorList>
    </citation>
    <scope>NUCLEOTIDE SEQUENCE [LARGE SCALE GENOMIC DNA]</scope>
    <source>
        <strain evidence="14 15">YQH10</strain>
    </source>
</reference>
<dbReference type="SUPFAM" id="SSF82649">
    <property type="entry name" value="SufE/NifU"/>
    <property type="match status" value="1"/>
</dbReference>
<dbReference type="Pfam" id="PF04324">
    <property type="entry name" value="Fer2_BFD"/>
    <property type="match status" value="1"/>
</dbReference>
<evidence type="ECO:0000256" key="6">
    <source>
        <dbReference type="ARBA" id="ARBA00023014"/>
    </source>
</evidence>
<dbReference type="Proteomes" id="UP000029264">
    <property type="component" value="Unassembled WGS sequence"/>
</dbReference>
<keyword evidence="3 10" id="KW-0001">2Fe-2S</keyword>
<dbReference type="InterPro" id="IPR016217">
    <property type="entry name" value="N_fixation_NifU"/>
</dbReference>
<dbReference type="Pfam" id="PF01106">
    <property type="entry name" value="NifU"/>
    <property type="match status" value="1"/>
</dbReference>
<feature type="domain" description="BFD-like [2Fe-2S]-binding" evidence="13">
    <location>
        <begin position="135"/>
        <end position="185"/>
    </location>
</feature>
<dbReference type="OrthoDB" id="9808097at2"/>
<dbReference type="Gene3D" id="3.90.1010.10">
    <property type="match status" value="1"/>
</dbReference>
<dbReference type="eggNOG" id="COG0822">
    <property type="taxonomic scope" value="Bacteria"/>
</dbReference>
<dbReference type="PIRSF" id="PIRSF000375">
    <property type="entry name" value="NifU"/>
    <property type="match status" value="1"/>
</dbReference>
<evidence type="ECO:0000256" key="2">
    <source>
        <dbReference type="ARBA" id="ARBA00015278"/>
    </source>
</evidence>
<keyword evidence="4 10" id="KW-0479">Metal-binding</keyword>
<evidence type="ECO:0000256" key="7">
    <source>
        <dbReference type="ARBA" id="ARBA00023231"/>
    </source>
</evidence>
<feature type="binding site" evidence="10">
    <location>
        <position position="62"/>
    </location>
    <ligand>
        <name>Fe cation</name>
        <dbReference type="ChEBI" id="CHEBI:24875"/>
    </ligand>
</feature>
<evidence type="ECO:0000256" key="1">
    <source>
        <dbReference type="ARBA" id="ARBA00006420"/>
    </source>
</evidence>
<dbReference type="RefSeq" id="WP_037441834.1">
    <property type="nucleotide sequence ID" value="NZ_JPEO01000004.1"/>
</dbReference>
<dbReference type="CDD" id="cd06664">
    <property type="entry name" value="IscU_like"/>
    <property type="match status" value="1"/>
</dbReference>
<feature type="binding site" evidence="10">
    <location>
        <position position="175"/>
    </location>
    <ligand>
        <name>[2Fe-2S] cluster</name>
        <dbReference type="ChEBI" id="CHEBI:190135"/>
    </ligand>
</feature>
<dbReference type="CDD" id="cd19947">
    <property type="entry name" value="NifU_Fer2_BFD-like"/>
    <property type="match status" value="1"/>
</dbReference>
<keyword evidence="15" id="KW-1185">Reference proteome</keyword>
<sequence>MWDYSEKVKQHFFNPKNAKLVSDANARGDVGSISCGDALSLSLKVNPDTEIIEDAGFQTFGCGSAIASSSALTEIIIGKTIDDALKVTNQEIADYLDGLPPEKMHCSVMGMEALHAAVANYRGEVLEDDHEEGELICKCFAIDDLMIKRVVKANGLQSLEEVVNYTKAGGACTSCHEKIEWVLDEALAEMAEAGIDVAAVAKAKAKVAAPQPEIAASSKPQAVTESSSEDDAELAKRKAIIEQVIDEVRPAVHADGGDIHLVDVEDHLVFVSMSGNCSGCGLSGLTLANLEIKISDALGETVTVFPLQPSYDEAEKKEATYDL</sequence>
<name>A0A094JFC4_9GAMM</name>
<dbReference type="AlphaFoldDB" id="A0A094JFC4"/>
<feature type="binding site" evidence="10">
    <location>
        <position position="106"/>
    </location>
    <ligand>
        <name>Fe cation</name>
        <dbReference type="ChEBI" id="CHEBI:24875"/>
    </ligand>
</feature>
<evidence type="ECO:0000256" key="4">
    <source>
        <dbReference type="ARBA" id="ARBA00022723"/>
    </source>
</evidence>
<dbReference type="EMBL" id="JPEO01000004">
    <property type="protein sequence ID" value="KFZ37892.1"/>
    <property type="molecule type" value="Genomic_DNA"/>
</dbReference>
<evidence type="ECO:0000256" key="5">
    <source>
        <dbReference type="ARBA" id="ARBA00023004"/>
    </source>
</evidence>
<comment type="cofactor">
    <cofactor evidence="10">
        <name>Fe cation</name>
        <dbReference type="ChEBI" id="CHEBI:24875"/>
    </cofactor>
    <text evidence="10">Binds 1 Fe cation per subunit.</text>
</comment>
<evidence type="ECO:0000256" key="10">
    <source>
        <dbReference type="PIRSR" id="PIRSR000375-1"/>
    </source>
</evidence>
<dbReference type="Gene3D" id="3.30.300.130">
    <property type="entry name" value="Fe-S cluster assembly (FSCA)"/>
    <property type="match status" value="1"/>
</dbReference>
<dbReference type="PANTHER" id="PTHR10093">
    <property type="entry name" value="IRON-SULFUR CLUSTER ASSEMBLY ENZYME NIFU HOMOLOG"/>
    <property type="match status" value="1"/>
</dbReference>
<dbReference type="Pfam" id="PF01592">
    <property type="entry name" value="NifU_N"/>
    <property type="match status" value="1"/>
</dbReference>
<dbReference type="InterPro" id="IPR034904">
    <property type="entry name" value="FSCA_dom_sf"/>
</dbReference>
<evidence type="ECO:0000313" key="15">
    <source>
        <dbReference type="Proteomes" id="UP000029264"/>
    </source>
</evidence>
<dbReference type="InterPro" id="IPR007419">
    <property type="entry name" value="BFD-like_2Fe2S-bd_dom"/>
</dbReference>
<organism evidence="14 15">
    <name type="scientific">Shewanella mangrovi</name>
    <dbReference type="NCBI Taxonomy" id="1515746"/>
    <lineage>
        <taxon>Bacteria</taxon>
        <taxon>Pseudomonadati</taxon>
        <taxon>Pseudomonadota</taxon>
        <taxon>Gammaproteobacteria</taxon>
        <taxon>Alteromonadales</taxon>
        <taxon>Shewanellaceae</taxon>
        <taxon>Shewanella</taxon>
    </lineage>
</organism>
<comment type="cofactor">
    <cofactor evidence="8">
        <name>[2Fe-2S] cluster</name>
        <dbReference type="ChEBI" id="CHEBI:190135"/>
    </cofactor>
</comment>
<gene>
    <name evidence="14" type="ORF">HR45_08595</name>
</gene>
<protein>
    <recommendedName>
        <fullName evidence="2 9">Nitrogen fixation protein NifU</fullName>
    </recommendedName>
</protein>
<keyword evidence="5 10" id="KW-0408">Iron</keyword>
<proteinExistence type="inferred from homology"/>
<dbReference type="eggNOG" id="COG0694">
    <property type="taxonomic scope" value="Bacteria"/>
</dbReference>
<dbReference type="InterPro" id="IPR041854">
    <property type="entry name" value="BFD-like_2Fe2S-bd_dom_sf"/>
</dbReference>
<evidence type="ECO:0000256" key="9">
    <source>
        <dbReference type="PIRNR" id="PIRNR000375"/>
    </source>
</evidence>
<evidence type="ECO:0000256" key="8">
    <source>
        <dbReference type="ARBA" id="ARBA00034078"/>
    </source>
</evidence>
<feature type="domain" description="NIF system FeS cluster assembly NifU C-terminal" evidence="11">
    <location>
        <begin position="241"/>
        <end position="304"/>
    </location>
</feature>
<evidence type="ECO:0000259" key="13">
    <source>
        <dbReference type="Pfam" id="PF04324"/>
    </source>
</evidence>
<feature type="binding site" evidence="10">
    <location>
        <position position="137"/>
    </location>
    <ligand>
        <name>[2Fe-2S] cluster</name>
        <dbReference type="ChEBI" id="CHEBI:190135"/>
    </ligand>
</feature>
<accession>A0A094JFC4</accession>
<comment type="cofactor">
    <cofactor evidence="10">
        <name>[2Fe-2S] cluster</name>
        <dbReference type="ChEBI" id="CHEBI:190135"/>
    </cofactor>
    <text evidence="10">Binds 1 [2Fe-2S] cluster per subunit.</text>
</comment>
<feature type="binding site" evidence="10">
    <location>
        <position position="139"/>
    </location>
    <ligand>
        <name>[2Fe-2S] cluster</name>
        <dbReference type="ChEBI" id="CHEBI:190135"/>
    </ligand>
</feature>
<keyword evidence="7 9" id="KW-0535">Nitrogen fixation</keyword>
<feature type="binding site" evidence="10">
    <location>
        <position position="172"/>
    </location>
    <ligand>
        <name>[2Fe-2S] cluster</name>
        <dbReference type="ChEBI" id="CHEBI:190135"/>
    </ligand>
</feature>
<dbReference type="GO" id="GO:0005506">
    <property type="term" value="F:iron ion binding"/>
    <property type="evidence" value="ECO:0007669"/>
    <property type="project" value="InterPro"/>
</dbReference>
<comment type="function">
    <text evidence="9">May be involved in the formation or repair of [Fe-S] clusters present in iron-sulfur proteins.</text>
</comment>
<dbReference type="NCBIfam" id="TIGR02000">
    <property type="entry name" value="NifU_proper"/>
    <property type="match status" value="1"/>
</dbReference>
<feature type="domain" description="NIF system FeS cluster assembly NifU N-terminal" evidence="12">
    <location>
        <begin position="4"/>
        <end position="125"/>
    </location>
</feature>
<evidence type="ECO:0000259" key="11">
    <source>
        <dbReference type="Pfam" id="PF01106"/>
    </source>
</evidence>
<dbReference type="Gene3D" id="1.10.10.1100">
    <property type="entry name" value="BFD-like [2Fe-2S]-binding domain"/>
    <property type="match status" value="1"/>
</dbReference>
<dbReference type="InterPro" id="IPR002871">
    <property type="entry name" value="NIF_FeS_clus_asmbl_NifU_N"/>
</dbReference>
<comment type="caution">
    <text evidence="14">The sequence shown here is derived from an EMBL/GenBank/DDBJ whole genome shotgun (WGS) entry which is preliminary data.</text>
</comment>
<dbReference type="STRING" id="1515746.HR45_08595"/>
<comment type="similarity">
    <text evidence="1 9">Belongs to the NifU family.</text>
</comment>
<dbReference type="GO" id="GO:0016226">
    <property type="term" value="P:iron-sulfur cluster assembly"/>
    <property type="evidence" value="ECO:0007669"/>
    <property type="project" value="InterPro"/>
</dbReference>
<evidence type="ECO:0000313" key="14">
    <source>
        <dbReference type="EMBL" id="KFZ37892.1"/>
    </source>
</evidence>
<feature type="binding site" evidence="10">
    <location>
        <position position="35"/>
    </location>
    <ligand>
        <name>Fe cation</name>
        <dbReference type="ChEBI" id="CHEBI:24875"/>
    </ligand>
</feature>
<dbReference type="InterPro" id="IPR010238">
    <property type="entry name" value="NIF_FeS_clus_asmbl_NifU"/>
</dbReference>
<keyword evidence="6 10" id="KW-0411">Iron-sulfur</keyword>
<evidence type="ECO:0000256" key="3">
    <source>
        <dbReference type="ARBA" id="ARBA00022714"/>
    </source>
</evidence>
<evidence type="ECO:0000259" key="12">
    <source>
        <dbReference type="Pfam" id="PF01592"/>
    </source>
</evidence>
<dbReference type="SUPFAM" id="SSF117916">
    <property type="entry name" value="Fe-S cluster assembly (FSCA) domain-like"/>
    <property type="match status" value="1"/>
</dbReference>
<dbReference type="GO" id="GO:0051537">
    <property type="term" value="F:2 iron, 2 sulfur cluster binding"/>
    <property type="evidence" value="ECO:0007669"/>
    <property type="project" value="UniProtKB-KW"/>
</dbReference>